<name>A0A7J5TTU0_9BACT</name>
<evidence type="ECO:0000313" key="2">
    <source>
        <dbReference type="EMBL" id="KAB7727314.1"/>
    </source>
</evidence>
<reference evidence="2 3" key="1">
    <citation type="submission" date="2019-10" db="EMBL/GenBank/DDBJ databases">
        <title>Rudanella paleaurantiibacter sp. nov., isolated from sludge.</title>
        <authorList>
            <person name="Xu S.Q."/>
        </authorList>
    </citation>
    <scope>NUCLEOTIDE SEQUENCE [LARGE SCALE GENOMIC DNA]</scope>
    <source>
        <strain evidence="2 3">HX-22-17</strain>
    </source>
</reference>
<keyword evidence="3" id="KW-1185">Reference proteome</keyword>
<feature type="chain" id="PRO_5029849477" evidence="1">
    <location>
        <begin position="22"/>
        <end position="282"/>
    </location>
</feature>
<proteinExistence type="predicted"/>
<dbReference type="EMBL" id="WELI01000011">
    <property type="protein sequence ID" value="KAB7727314.1"/>
    <property type="molecule type" value="Genomic_DNA"/>
</dbReference>
<gene>
    <name evidence="2" type="ORF">F5984_22060</name>
</gene>
<accession>A0A7J5TTU0</accession>
<dbReference type="AlphaFoldDB" id="A0A7J5TTU0"/>
<organism evidence="2 3">
    <name type="scientific">Rudanella paleaurantiibacter</name>
    <dbReference type="NCBI Taxonomy" id="2614655"/>
    <lineage>
        <taxon>Bacteria</taxon>
        <taxon>Pseudomonadati</taxon>
        <taxon>Bacteroidota</taxon>
        <taxon>Cytophagia</taxon>
        <taxon>Cytophagales</taxon>
        <taxon>Cytophagaceae</taxon>
        <taxon>Rudanella</taxon>
    </lineage>
</organism>
<sequence length="282" mass="31438">MKPHLYLLCSMLIGVWGSATAQTYVGSTPAHATVREFLQISATDSIDFIRWKLELNPEKFTLQCQYGLSKPSTNGFSNEQRVAFDGKLTRSETGYQLTHNTKQLAISELNANVLHLLDSNNGMLIGNGGYSYALNNASPVSTNEVHVRARPTNASSPLVFEGRTPCNQIPGLIGITKSDACIKIKWYFQLHSDSLTGKPTYFQMAGNGYLKENMARGTWQISTEPDGRIVYLLSFDQWAQPLRLLKGDDNILFFAGVDGLPLVGNEDFSYTLNRRKTPYARR</sequence>
<comment type="caution">
    <text evidence="2">The sequence shown here is derived from an EMBL/GenBank/DDBJ whole genome shotgun (WGS) entry which is preliminary data.</text>
</comment>
<protein>
    <submittedName>
        <fullName evidence="2">Uncharacterized protein</fullName>
    </submittedName>
</protein>
<dbReference type="Proteomes" id="UP000488299">
    <property type="component" value="Unassembled WGS sequence"/>
</dbReference>
<evidence type="ECO:0000256" key="1">
    <source>
        <dbReference type="SAM" id="SignalP"/>
    </source>
</evidence>
<evidence type="ECO:0000313" key="3">
    <source>
        <dbReference type="Proteomes" id="UP000488299"/>
    </source>
</evidence>
<dbReference type="RefSeq" id="WP_152126390.1">
    <property type="nucleotide sequence ID" value="NZ_WELI01000011.1"/>
</dbReference>
<feature type="signal peptide" evidence="1">
    <location>
        <begin position="1"/>
        <end position="21"/>
    </location>
</feature>
<keyword evidence="1" id="KW-0732">Signal</keyword>